<keyword evidence="1" id="KW-0472">Membrane</keyword>
<dbReference type="EMBL" id="ANIZ01001695">
    <property type="protein sequence ID" value="ETI45557.1"/>
    <property type="molecule type" value="Genomic_DNA"/>
</dbReference>
<gene>
    <name evidence="2" type="ORF">F443_09910</name>
</gene>
<keyword evidence="3" id="KW-1185">Reference proteome</keyword>
<organism evidence="2 3">
    <name type="scientific">Phytophthora nicotianae P1569</name>
    <dbReference type="NCBI Taxonomy" id="1317065"/>
    <lineage>
        <taxon>Eukaryota</taxon>
        <taxon>Sar</taxon>
        <taxon>Stramenopiles</taxon>
        <taxon>Oomycota</taxon>
        <taxon>Peronosporomycetes</taxon>
        <taxon>Peronosporales</taxon>
        <taxon>Peronosporaceae</taxon>
        <taxon>Phytophthora</taxon>
    </lineage>
</organism>
<dbReference type="AlphaFoldDB" id="V9F5D6"/>
<keyword evidence="1" id="KW-1133">Transmembrane helix</keyword>
<protein>
    <submittedName>
        <fullName evidence="2">Uncharacterized protein</fullName>
    </submittedName>
</protein>
<evidence type="ECO:0000313" key="2">
    <source>
        <dbReference type="EMBL" id="ETI45557.1"/>
    </source>
</evidence>
<comment type="caution">
    <text evidence="2">The sequence shown here is derived from an EMBL/GenBank/DDBJ whole genome shotgun (WGS) entry which is preliminary data.</text>
</comment>
<feature type="transmembrane region" description="Helical" evidence="1">
    <location>
        <begin position="68"/>
        <end position="85"/>
    </location>
</feature>
<sequence>MKRLSLPVPKGCTSSLKKRREKVKTMAERAITTAQELRTYARASKYPNEIVVIYGLFLWGLTTPLKEAEILLICIFTTLLLMIYWPTFLRTTSMKATATLILTKS</sequence>
<accession>V9F5D6</accession>
<feature type="transmembrane region" description="Helical" evidence="1">
    <location>
        <begin position="46"/>
        <end position="62"/>
    </location>
</feature>
<proteinExistence type="predicted"/>
<name>V9F5D6_PHYNI</name>
<dbReference type="HOGENOM" id="CLU_2241910_0_0_1"/>
<evidence type="ECO:0000313" key="3">
    <source>
        <dbReference type="Proteomes" id="UP000018721"/>
    </source>
</evidence>
<reference evidence="2 3" key="1">
    <citation type="submission" date="2013-11" db="EMBL/GenBank/DDBJ databases">
        <title>The Genome Sequence of Phytophthora parasitica P1569.</title>
        <authorList>
            <consortium name="The Broad Institute Genomics Platform"/>
            <person name="Russ C."/>
            <person name="Tyler B."/>
            <person name="Panabieres F."/>
            <person name="Shan W."/>
            <person name="Tripathy S."/>
            <person name="Grunwald N."/>
            <person name="Machado M."/>
            <person name="Johnson C.S."/>
            <person name="Arredondo F."/>
            <person name="Hong C."/>
            <person name="Coffey M."/>
            <person name="Young S.K."/>
            <person name="Zeng Q."/>
            <person name="Gargeya S."/>
            <person name="Fitzgerald M."/>
            <person name="Abouelleil A."/>
            <person name="Alvarado L."/>
            <person name="Chapman S.B."/>
            <person name="Gainer-Dewar J."/>
            <person name="Goldberg J."/>
            <person name="Griggs A."/>
            <person name="Gujja S."/>
            <person name="Hansen M."/>
            <person name="Howarth C."/>
            <person name="Imamovic A."/>
            <person name="Ireland A."/>
            <person name="Larimer J."/>
            <person name="McCowan C."/>
            <person name="Murphy C."/>
            <person name="Pearson M."/>
            <person name="Poon T.W."/>
            <person name="Priest M."/>
            <person name="Roberts A."/>
            <person name="Saif S."/>
            <person name="Shea T."/>
            <person name="Sykes S."/>
            <person name="Wortman J."/>
            <person name="Nusbaum C."/>
            <person name="Birren B."/>
        </authorList>
    </citation>
    <scope>NUCLEOTIDE SEQUENCE [LARGE SCALE GENOMIC DNA]</scope>
    <source>
        <strain evidence="2 3">P1569</strain>
    </source>
</reference>
<evidence type="ECO:0000256" key="1">
    <source>
        <dbReference type="SAM" id="Phobius"/>
    </source>
</evidence>
<keyword evidence="1" id="KW-0812">Transmembrane</keyword>
<dbReference type="Proteomes" id="UP000018721">
    <property type="component" value="Unassembled WGS sequence"/>
</dbReference>